<keyword evidence="3" id="KW-1133">Transmembrane helix</keyword>
<organism evidence="6">
    <name type="scientific">Jonesiaceae bacterium BS-20</name>
    <dbReference type="NCBI Taxonomy" id="3120821"/>
    <lineage>
        <taxon>Bacteria</taxon>
        <taxon>Bacillati</taxon>
        <taxon>Actinomycetota</taxon>
        <taxon>Actinomycetes</taxon>
        <taxon>Micrococcales</taxon>
        <taxon>Jonesiaceae</taxon>
    </lineage>
</organism>
<evidence type="ECO:0000313" key="6">
    <source>
        <dbReference type="EMBL" id="XBH22411.1"/>
    </source>
</evidence>
<sequence length="782" mass="83573">MTRSSSNHHRWSRALSVLFAGALTAPLAVTAASAAPAAPEERILIPADQVSIQMFSLIPWVTADGLKPVLEDLADIGFQNIEPYGGTYTGHTGASFRALIDEVGLKAPSSHYNVKEDTFDDTLGFVKNVGQHYVGSGGFADPGVDTYEKTLETAKIMNRLGKRSVEAGVGKFFGHNHAGEFTTKYEHNGELLSAWEILVQETDPQYVVFQVDVAWATHAKVDVPELLKTYGDRVELLHIKDGTGMGEGPRPSFTNIGEGEVAMQEILAVAQEIDIAYYILEYDVAPQGKDFATTGFEYLVGTEVTPLPVTFADREGTTDDTFTIPDVPGVNYVSGDKVLEPGTYPGSGTVSVTASAAANHVLSDGARTSWQREFTTERMLVPVDQASIQMFSLIPWVGEDGQDSVITELAEIGFKNIEPWGGNYRDIAAADFRALIDSVGISAPTSHYNTAEDSFQDTLDYVGEVGQHYVGSGGFADPGISSYADTLETAKTMNRLGALSVEAGIGKFFGHNHAGEFTTKYEHNGQLMSAWEILVAETDPALVTFQVDIAWATHANLDVPALITKYADRIELLHIKDGTGMAVDERPTFVNLGLGEVDIQGVLKASQDANIAYYVMEYDLAADGRDFATEGFDYLVGDPVITVAPTAPTFTDKDGTDKDTVDITATDGVEYLINDKVVAAGSHAASGKVTVTARAIEGYVLEEGAATSWTHTFDATSKSDDKTKDPTDDKPGAGGTDDKAGGTKKPSGNLAKTGADLGTSTIAVTILLLAAGGLLVRRKIKG</sequence>
<dbReference type="GO" id="GO:0016853">
    <property type="term" value="F:isomerase activity"/>
    <property type="evidence" value="ECO:0007669"/>
    <property type="project" value="UniProtKB-KW"/>
</dbReference>
<keyword evidence="3" id="KW-0812">Transmembrane</keyword>
<dbReference type="PANTHER" id="PTHR12110:SF41">
    <property type="entry name" value="INOSOSE DEHYDRATASE"/>
    <property type="match status" value="1"/>
</dbReference>
<keyword evidence="4" id="KW-0732">Signal</keyword>
<name>A0AAU7E024_9MICO</name>
<reference evidence="6" key="1">
    <citation type="submission" date="2024-02" db="EMBL/GenBank/DDBJ databases">
        <title>Tomenella chthoni gen. nov. sp. nov., a member of the family Jonesiaceae isolated from bat guano.</title>
        <authorList>
            <person name="Miller S.L."/>
            <person name="King J."/>
            <person name="Sankaranarayanan K."/>
            <person name="Lawson P.A."/>
        </authorList>
    </citation>
    <scope>NUCLEOTIDE SEQUENCE</scope>
    <source>
        <strain evidence="6">BS-20</strain>
    </source>
</reference>
<feature type="compositionally biased region" description="Basic and acidic residues" evidence="2">
    <location>
        <begin position="717"/>
        <end position="741"/>
    </location>
</feature>
<feature type="region of interest" description="Disordered" evidence="2">
    <location>
        <begin position="715"/>
        <end position="752"/>
    </location>
</feature>
<evidence type="ECO:0000259" key="5">
    <source>
        <dbReference type="Pfam" id="PF01261"/>
    </source>
</evidence>
<dbReference type="Pfam" id="PF01261">
    <property type="entry name" value="AP_endonuc_2"/>
    <property type="match status" value="2"/>
</dbReference>
<gene>
    <name evidence="6" type="ORF">V5R04_04090</name>
</gene>
<dbReference type="EMBL" id="CP146203">
    <property type="protein sequence ID" value="XBH22411.1"/>
    <property type="molecule type" value="Genomic_DNA"/>
</dbReference>
<dbReference type="InterPro" id="IPR036237">
    <property type="entry name" value="Xyl_isomerase-like_sf"/>
</dbReference>
<dbReference type="InterPro" id="IPR050312">
    <property type="entry name" value="IolE/XylAMocC-like"/>
</dbReference>
<evidence type="ECO:0000256" key="1">
    <source>
        <dbReference type="ARBA" id="ARBA00023277"/>
    </source>
</evidence>
<accession>A0AAU7E024</accession>
<keyword evidence="6" id="KW-0413">Isomerase</keyword>
<dbReference type="PANTHER" id="PTHR12110">
    <property type="entry name" value="HYDROXYPYRUVATE ISOMERASE"/>
    <property type="match status" value="1"/>
</dbReference>
<protein>
    <submittedName>
        <fullName evidence="6">Sugar phosphate isomerase/epimerase</fullName>
    </submittedName>
</protein>
<feature type="chain" id="PRO_5043896444" evidence="4">
    <location>
        <begin position="32"/>
        <end position="782"/>
    </location>
</feature>
<evidence type="ECO:0000256" key="2">
    <source>
        <dbReference type="SAM" id="MobiDB-lite"/>
    </source>
</evidence>
<keyword evidence="1" id="KW-0119">Carbohydrate metabolism</keyword>
<proteinExistence type="predicted"/>
<feature type="transmembrane region" description="Helical" evidence="3">
    <location>
        <begin position="757"/>
        <end position="776"/>
    </location>
</feature>
<dbReference type="SUPFAM" id="SSF51658">
    <property type="entry name" value="Xylose isomerase-like"/>
    <property type="match status" value="2"/>
</dbReference>
<evidence type="ECO:0000256" key="3">
    <source>
        <dbReference type="SAM" id="Phobius"/>
    </source>
</evidence>
<dbReference type="InterPro" id="IPR013022">
    <property type="entry name" value="Xyl_isomerase-like_TIM-brl"/>
</dbReference>
<dbReference type="Gene3D" id="3.20.20.150">
    <property type="entry name" value="Divalent-metal-dependent TIM barrel enzymes"/>
    <property type="match status" value="2"/>
</dbReference>
<dbReference type="AlphaFoldDB" id="A0AAU7E024"/>
<feature type="signal peptide" evidence="4">
    <location>
        <begin position="1"/>
        <end position="31"/>
    </location>
</feature>
<feature type="domain" description="Xylose isomerase-like TIM barrel" evidence="5">
    <location>
        <begin position="408"/>
        <end position="618"/>
    </location>
</feature>
<keyword evidence="3" id="KW-0472">Membrane</keyword>
<evidence type="ECO:0000256" key="4">
    <source>
        <dbReference type="SAM" id="SignalP"/>
    </source>
</evidence>
<feature type="domain" description="Xylose isomerase-like TIM barrel" evidence="5">
    <location>
        <begin position="71"/>
        <end position="284"/>
    </location>
</feature>